<feature type="region of interest" description="Disordered" evidence="1">
    <location>
        <begin position="59"/>
        <end position="81"/>
    </location>
</feature>
<evidence type="ECO:0000313" key="2">
    <source>
        <dbReference type="EMBL" id="CUV26369.1"/>
    </source>
</evidence>
<sequence length="114" mass="12791">MTLPLESNRVGEATVLMGRLRTGELVALLDRLIAGELVTLLAALLDRLRRFENSGLGERAGRLEEPSSHSCVRPREDPDEREFPFKKLPTWLPILPILLILISCVSSRGGPQYW</sequence>
<organism evidence="2">
    <name type="scientific">Ralstonia solanacearum</name>
    <name type="common">Pseudomonas solanacearum</name>
    <dbReference type="NCBI Taxonomy" id="305"/>
    <lineage>
        <taxon>Bacteria</taxon>
        <taxon>Pseudomonadati</taxon>
        <taxon>Pseudomonadota</taxon>
        <taxon>Betaproteobacteria</taxon>
        <taxon>Burkholderiales</taxon>
        <taxon>Burkholderiaceae</taxon>
        <taxon>Ralstonia</taxon>
        <taxon>Ralstonia solanacearum species complex</taxon>
    </lineage>
</organism>
<gene>
    <name evidence="2" type="ORF">RUN1744_v1_1520014</name>
</gene>
<evidence type="ECO:0000256" key="1">
    <source>
        <dbReference type="SAM" id="MobiDB-lite"/>
    </source>
</evidence>
<proteinExistence type="predicted"/>
<protein>
    <submittedName>
        <fullName evidence="2">Uncharacterized protein</fullName>
    </submittedName>
</protein>
<dbReference type="EMBL" id="LN899823">
    <property type="protein sequence ID" value="CUV26369.1"/>
    <property type="molecule type" value="Genomic_DNA"/>
</dbReference>
<reference evidence="2" key="1">
    <citation type="submission" date="2015-10" db="EMBL/GenBank/DDBJ databases">
        <authorList>
            <person name="Gilbert D.G."/>
        </authorList>
    </citation>
    <scope>NUCLEOTIDE SEQUENCE</scope>
    <source>
        <strain evidence="2">Phyl III-seqv23</strain>
    </source>
</reference>
<dbReference type="AlphaFoldDB" id="A0A0S4UWR7"/>
<accession>A0A0S4UWR7</accession>
<name>A0A0S4UWR7_RALSL</name>